<reference evidence="2" key="1">
    <citation type="submission" date="2017-02" db="UniProtKB">
        <authorList>
            <consortium name="WormBaseParasite"/>
        </authorList>
    </citation>
    <scope>IDENTIFICATION</scope>
</reference>
<proteinExistence type="predicted"/>
<dbReference type="Proteomes" id="UP000036681">
    <property type="component" value="Unplaced"/>
</dbReference>
<sequence length="170" mass="19213">MQKSQKSDRTNVGNKRRLLEMKNECPTQEATNNLVINITQATNSIQKIVNQKGPIIKPQPRVVKRSAIGSSSGVSLNVPQKTLKQTTPALSHCINLFKMDIKQEEIACEMDATQPLSDIKPFCMNARLYQRTPISPSSSTKKTSSFRTVENESEKTVRYPLDLFYLRSLR</sequence>
<evidence type="ECO:0000313" key="2">
    <source>
        <dbReference type="WBParaSite" id="ALUE_0002195001-mRNA-1"/>
    </source>
</evidence>
<dbReference type="WBParaSite" id="ALUE_0002195001-mRNA-1">
    <property type="protein sequence ID" value="ALUE_0002195001-mRNA-1"/>
    <property type="gene ID" value="ALUE_0002195001"/>
</dbReference>
<organism evidence="1 2">
    <name type="scientific">Ascaris lumbricoides</name>
    <name type="common">Giant roundworm</name>
    <dbReference type="NCBI Taxonomy" id="6252"/>
    <lineage>
        <taxon>Eukaryota</taxon>
        <taxon>Metazoa</taxon>
        <taxon>Ecdysozoa</taxon>
        <taxon>Nematoda</taxon>
        <taxon>Chromadorea</taxon>
        <taxon>Rhabditida</taxon>
        <taxon>Spirurina</taxon>
        <taxon>Ascaridomorpha</taxon>
        <taxon>Ascaridoidea</taxon>
        <taxon>Ascarididae</taxon>
        <taxon>Ascaris</taxon>
    </lineage>
</organism>
<keyword evidence="1" id="KW-1185">Reference proteome</keyword>
<protein>
    <submittedName>
        <fullName evidence="2">Protein phosphatase 1 regulatory subunit 35 C-terminal domain-containing protein</fullName>
    </submittedName>
</protein>
<evidence type="ECO:0000313" key="1">
    <source>
        <dbReference type="Proteomes" id="UP000036681"/>
    </source>
</evidence>
<accession>A0A0M3IT72</accession>
<dbReference type="AlphaFoldDB" id="A0A0M3IT72"/>
<name>A0A0M3IT72_ASCLU</name>